<organism evidence="5 6">
    <name type="scientific">Salinicola corii</name>
    <dbReference type="NCBI Taxonomy" id="2606937"/>
    <lineage>
        <taxon>Bacteria</taxon>
        <taxon>Pseudomonadati</taxon>
        <taxon>Pseudomonadota</taxon>
        <taxon>Gammaproteobacteria</taxon>
        <taxon>Oceanospirillales</taxon>
        <taxon>Halomonadaceae</taxon>
        <taxon>Salinicola</taxon>
    </lineage>
</organism>
<evidence type="ECO:0000256" key="3">
    <source>
        <dbReference type="ARBA" id="ARBA00022840"/>
    </source>
</evidence>
<dbReference type="Pfam" id="PF02626">
    <property type="entry name" value="CT_A_B"/>
    <property type="match status" value="1"/>
</dbReference>
<evidence type="ECO:0000313" key="6">
    <source>
        <dbReference type="Proteomes" id="UP000466024"/>
    </source>
</evidence>
<dbReference type="Gene3D" id="2.40.100.10">
    <property type="entry name" value="Cyclophilin-like"/>
    <property type="match status" value="1"/>
</dbReference>
<dbReference type="Proteomes" id="UP000466024">
    <property type="component" value="Unassembled WGS sequence"/>
</dbReference>
<accession>A0A640WDL4</accession>
<name>A0A640WDL4_9GAMM</name>
<sequence>MATPEISRAASGNAALVVEGTGPLALVEDAGRFGARHLGVTQGGALDWIALGWANWLLGNAPDAAGIEIAMGGLTLKATGRMAVAIAGADLGATRDGETLPANGSFVLEPGQVLAFDQPRAGLRAYLALPGGIDAEPFMGSLSTVAREQLGGLDGRGSALRVGDRLTAASVAAETREMPCAMAMPQDEATLELVTGAQIAHFDGASLYAAFNQAWQVDSRADRMGVRLTGPALHCRLEGMISEGIPLGAVQVPPDGQPIILLNDRQTIGGYPRLGALSPIACARLGQCAPGTSIRLSPVSPHQARRAYLRQLALWR</sequence>
<dbReference type="AlphaFoldDB" id="A0A640WDL4"/>
<evidence type="ECO:0000256" key="1">
    <source>
        <dbReference type="ARBA" id="ARBA00022741"/>
    </source>
</evidence>
<feature type="domain" description="Carboxyltransferase" evidence="4">
    <location>
        <begin position="37"/>
        <end position="315"/>
    </location>
</feature>
<dbReference type="GO" id="GO:0005524">
    <property type="term" value="F:ATP binding"/>
    <property type="evidence" value="ECO:0007669"/>
    <property type="project" value="UniProtKB-KW"/>
</dbReference>
<evidence type="ECO:0000313" key="5">
    <source>
        <dbReference type="EMBL" id="KAA0017461.1"/>
    </source>
</evidence>
<dbReference type="PANTHER" id="PTHR43309:SF4">
    <property type="entry name" value="CARBOXYLTRANSFERASE DOMAIN-CONTAINING PROTEIN"/>
    <property type="match status" value="1"/>
</dbReference>
<keyword evidence="5" id="KW-0808">Transferase</keyword>
<gene>
    <name evidence="5" type="ORF">F0A16_12960</name>
</gene>
<comment type="caution">
    <text evidence="5">The sequence shown here is derived from an EMBL/GenBank/DDBJ whole genome shotgun (WGS) entry which is preliminary data.</text>
</comment>
<dbReference type="RefSeq" id="WP_149435828.1">
    <property type="nucleotide sequence ID" value="NZ_VTPX01000007.1"/>
</dbReference>
<keyword evidence="2" id="KW-0378">Hydrolase</keyword>
<keyword evidence="1" id="KW-0547">Nucleotide-binding</keyword>
<dbReference type="SUPFAM" id="SSF50891">
    <property type="entry name" value="Cyclophilin-like"/>
    <property type="match status" value="1"/>
</dbReference>
<dbReference type="GO" id="GO:0016740">
    <property type="term" value="F:transferase activity"/>
    <property type="evidence" value="ECO:0007669"/>
    <property type="project" value="UniProtKB-KW"/>
</dbReference>
<keyword evidence="3" id="KW-0067">ATP-binding</keyword>
<evidence type="ECO:0000259" key="4">
    <source>
        <dbReference type="SMART" id="SM00797"/>
    </source>
</evidence>
<dbReference type="InterPro" id="IPR052708">
    <property type="entry name" value="PxpC"/>
</dbReference>
<dbReference type="GO" id="GO:0016787">
    <property type="term" value="F:hydrolase activity"/>
    <property type="evidence" value="ECO:0007669"/>
    <property type="project" value="UniProtKB-KW"/>
</dbReference>
<dbReference type="PANTHER" id="PTHR43309">
    <property type="entry name" value="5-OXOPROLINASE SUBUNIT C"/>
    <property type="match status" value="1"/>
</dbReference>
<dbReference type="InterPro" id="IPR029000">
    <property type="entry name" value="Cyclophilin-like_dom_sf"/>
</dbReference>
<dbReference type="EMBL" id="VTPX01000007">
    <property type="protein sequence ID" value="KAA0017461.1"/>
    <property type="molecule type" value="Genomic_DNA"/>
</dbReference>
<keyword evidence="6" id="KW-1185">Reference proteome</keyword>
<evidence type="ECO:0000256" key="2">
    <source>
        <dbReference type="ARBA" id="ARBA00022801"/>
    </source>
</evidence>
<dbReference type="SMART" id="SM00797">
    <property type="entry name" value="AHS2"/>
    <property type="match status" value="1"/>
</dbReference>
<dbReference type="InterPro" id="IPR003778">
    <property type="entry name" value="CT_A_B"/>
</dbReference>
<dbReference type="NCBIfam" id="TIGR00724">
    <property type="entry name" value="urea_amlyse_rel"/>
    <property type="match status" value="1"/>
</dbReference>
<protein>
    <submittedName>
        <fullName evidence="5">Biotin-dependent carboxyltransferase</fullName>
    </submittedName>
</protein>
<reference evidence="5 6" key="1">
    <citation type="submission" date="2019-08" db="EMBL/GenBank/DDBJ databases">
        <title>Bioinformatics analysis of the strain L3 and L5.</title>
        <authorList>
            <person name="Li X."/>
        </authorList>
    </citation>
    <scope>NUCLEOTIDE SEQUENCE [LARGE SCALE GENOMIC DNA]</scope>
    <source>
        <strain evidence="5 6">L3</strain>
    </source>
</reference>
<proteinExistence type="predicted"/>